<evidence type="ECO:0000313" key="2">
    <source>
        <dbReference type="EnsemblPlants" id="ONIVA05G29320.1"/>
    </source>
</evidence>
<name>A0A0E0HJ17_ORYNI</name>
<dbReference type="Gramene" id="ONIVA05G29320.1">
    <property type="protein sequence ID" value="ONIVA05G29320.1"/>
    <property type="gene ID" value="ONIVA05G29320"/>
</dbReference>
<reference evidence="2" key="1">
    <citation type="submission" date="2015-04" db="UniProtKB">
        <authorList>
            <consortium name="EnsemblPlants"/>
        </authorList>
    </citation>
    <scope>IDENTIFICATION</scope>
    <source>
        <strain evidence="2">SL10</strain>
    </source>
</reference>
<sequence>MEKKMRGSDGAGAPNQEGLPPRRPTATATATATGSNGELAHAMGVDLDLSDKLAGLDVRSHRYAFLAKDDARWV</sequence>
<dbReference type="HOGENOM" id="CLU_2692093_0_0_1"/>
<evidence type="ECO:0000313" key="3">
    <source>
        <dbReference type="Proteomes" id="UP000006591"/>
    </source>
</evidence>
<dbReference type="AlphaFoldDB" id="A0A0E0HJ17"/>
<dbReference type="OMA" id="VRSHRYT"/>
<keyword evidence="3" id="KW-1185">Reference proteome</keyword>
<dbReference type="EnsemblPlants" id="ONIVA05G29320.1">
    <property type="protein sequence ID" value="ONIVA05G29320.1"/>
    <property type="gene ID" value="ONIVA05G29320"/>
</dbReference>
<feature type="region of interest" description="Disordered" evidence="1">
    <location>
        <begin position="1"/>
        <end position="36"/>
    </location>
</feature>
<proteinExistence type="predicted"/>
<accession>A0A0E0HJ17</accession>
<reference evidence="2" key="2">
    <citation type="submission" date="2018-04" db="EMBL/GenBank/DDBJ databases">
        <title>OnivRS2 (Oryza nivara Reference Sequence Version 2).</title>
        <authorList>
            <person name="Zhang J."/>
            <person name="Kudrna D."/>
            <person name="Lee S."/>
            <person name="Talag J."/>
            <person name="Rajasekar S."/>
            <person name="Welchert J."/>
            <person name="Hsing Y.-I."/>
            <person name="Wing R.A."/>
        </authorList>
    </citation>
    <scope>NUCLEOTIDE SEQUENCE [LARGE SCALE GENOMIC DNA]</scope>
    <source>
        <strain evidence="2">SL10</strain>
    </source>
</reference>
<dbReference type="Proteomes" id="UP000006591">
    <property type="component" value="Chromosome 5"/>
</dbReference>
<evidence type="ECO:0000256" key="1">
    <source>
        <dbReference type="SAM" id="MobiDB-lite"/>
    </source>
</evidence>
<protein>
    <submittedName>
        <fullName evidence="2">Uncharacterized protein</fullName>
    </submittedName>
</protein>
<organism evidence="2">
    <name type="scientific">Oryza nivara</name>
    <name type="common">Indian wild rice</name>
    <name type="synonym">Oryza sativa f. spontanea</name>
    <dbReference type="NCBI Taxonomy" id="4536"/>
    <lineage>
        <taxon>Eukaryota</taxon>
        <taxon>Viridiplantae</taxon>
        <taxon>Streptophyta</taxon>
        <taxon>Embryophyta</taxon>
        <taxon>Tracheophyta</taxon>
        <taxon>Spermatophyta</taxon>
        <taxon>Magnoliopsida</taxon>
        <taxon>Liliopsida</taxon>
        <taxon>Poales</taxon>
        <taxon>Poaceae</taxon>
        <taxon>BOP clade</taxon>
        <taxon>Oryzoideae</taxon>
        <taxon>Oryzeae</taxon>
        <taxon>Oryzinae</taxon>
        <taxon>Oryza</taxon>
    </lineage>
</organism>